<dbReference type="EMBL" id="JAODUO010001078">
    <property type="protein sequence ID" value="KAK2171321.1"/>
    <property type="molecule type" value="Genomic_DNA"/>
</dbReference>
<comment type="caution">
    <text evidence="1">The sequence shown here is derived from an EMBL/GenBank/DDBJ whole genome shotgun (WGS) entry which is preliminary data.</text>
</comment>
<sequence>MGFLPNYYWKL</sequence>
<reference evidence="1" key="1">
    <citation type="journal article" date="2023" name="Mol. Biol. Evol.">
        <title>Third-Generation Sequencing Reveals the Adaptive Role of the Epigenome in Three Deep-Sea Polychaetes.</title>
        <authorList>
            <person name="Perez M."/>
            <person name="Aroh O."/>
            <person name="Sun Y."/>
            <person name="Lan Y."/>
            <person name="Juniper S.K."/>
            <person name="Young C.R."/>
            <person name="Angers B."/>
            <person name="Qian P.Y."/>
        </authorList>
    </citation>
    <scope>NUCLEOTIDE SEQUENCE</scope>
    <source>
        <strain evidence="1">R07B-5</strain>
    </source>
</reference>
<proteinExistence type="predicted"/>
<gene>
    <name evidence="1" type="ORF">NP493_1079g00029</name>
</gene>
<evidence type="ECO:0000313" key="1">
    <source>
        <dbReference type="EMBL" id="KAK2171321.1"/>
    </source>
</evidence>
<accession>A0AAD9KHL6</accession>
<keyword evidence="2" id="KW-1185">Reference proteome</keyword>
<dbReference type="Proteomes" id="UP001209878">
    <property type="component" value="Unassembled WGS sequence"/>
</dbReference>
<name>A0AAD9KHL6_RIDPI</name>
<evidence type="ECO:0000313" key="2">
    <source>
        <dbReference type="Proteomes" id="UP001209878"/>
    </source>
</evidence>
<organism evidence="1 2">
    <name type="scientific">Ridgeia piscesae</name>
    <name type="common">Tubeworm</name>
    <dbReference type="NCBI Taxonomy" id="27915"/>
    <lineage>
        <taxon>Eukaryota</taxon>
        <taxon>Metazoa</taxon>
        <taxon>Spiralia</taxon>
        <taxon>Lophotrochozoa</taxon>
        <taxon>Annelida</taxon>
        <taxon>Polychaeta</taxon>
        <taxon>Sedentaria</taxon>
        <taxon>Canalipalpata</taxon>
        <taxon>Sabellida</taxon>
        <taxon>Siboglinidae</taxon>
        <taxon>Ridgeia</taxon>
    </lineage>
</organism>
<protein>
    <submittedName>
        <fullName evidence="1">Uncharacterized protein</fullName>
    </submittedName>
</protein>